<dbReference type="AlphaFoldDB" id="A0A6C0H2D7"/>
<sequence length="257" mass="30068">MSNVFENSSPIYSVGHVYKTGTTEKGGPIVLSSSNFDNSKKAAVVKIIVKTHRYTFGNEFIQILGEFARKHQDDERKCFKKAWEKWVDENNVIVQEEIKTMRNNGFDGDVLDKMFKSARYYYRKKTKKNEKMKEEEEDTENQDTENQDTENEISTTQNPTRKKNEYLSSDILHEMDAHIIEQIKKNITHEESNVLKIGAIPAKSFDEYCLQYKARILEQSTIYSEGEHLTKAHIENTILKLKKTYKNRFYIKRSALV</sequence>
<feature type="compositionally biased region" description="Acidic residues" evidence="1">
    <location>
        <begin position="135"/>
        <end position="151"/>
    </location>
</feature>
<accession>A0A6C0H2D7</accession>
<reference evidence="2" key="1">
    <citation type="journal article" date="2020" name="Nature">
        <title>Giant virus diversity and host interactions through global metagenomics.</title>
        <authorList>
            <person name="Schulz F."/>
            <person name="Roux S."/>
            <person name="Paez-Espino D."/>
            <person name="Jungbluth S."/>
            <person name="Walsh D.A."/>
            <person name="Denef V.J."/>
            <person name="McMahon K.D."/>
            <person name="Konstantinidis K.T."/>
            <person name="Eloe-Fadrosh E.A."/>
            <person name="Kyrpides N.C."/>
            <person name="Woyke T."/>
        </authorList>
    </citation>
    <scope>NUCLEOTIDE SEQUENCE</scope>
    <source>
        <strain evidence="2">GVMAG-M-3300023179-59</strain>
    </source>
</reference>
<evidence type="ECO:0000313" key="2">
    <source>
        <dbReference type="EMBL" id="QHT74708.1"/>
    </source>
</evidence>
<proteinExistence type="predicted"/>
<feature type="region of interest" description="Disordered" evidence="1">
    <location>
        <begin position="126"/>
        <end position="163"/>
    </location>
</feature>
<evidence type="ECO:0000256" key="1">
    <source>
        <dbReference type="SAM" id="MobiDB-lite"/>
    </source>
</evidence>
<organism evidence="2">
    <name type="scientific">viral metagenome</name>
    <dbReference type="NCBI Taxonomy" id="1070528"/>
    <lineage>
        <taxon>unclassified sequences</taxon>
        <taxon>metagenomes</taxon>
        <taxon>organismal metagenomes</taxon>
    </lineage>
</organism>
<protein>
    <submittedName>
        <fullName evidence="2">Uncharacterized protein</fullName>
    </submittedName>
</protein>
<dbReference type="EMBL" id="MN739856">
    <property type="protein sequence ID" value="QHT74708.1"/>
    <property type="molecule type" value="Genomic_DNA"/>
</dbReference>
<name>A0A6C0H2D7_9ZZZZ</name>